<dbReference type="GO" id="GO:0019346">
    <property type="term" value="P:transsulfuration"/>
    <property type="evidence" value="ECO:0007669"/>
    <property type="project" value="InterPro"/>
</dbReference>
<evidence type="ECO:0000256" key="3">
    <source>
        <dbReference type="ARBA" id="ARBA00022679"/>
    </source>
</evidence>
<keyword evidence="3" id="KW-0808">Transferase</keyword>
<dbReference type="Gene3D" id="3.90.1150.10">
    <property type="entry name" value="Aspartate Aminotransferase, domain 1"/>
    <property type="match status" value="1"/>
</dbReference>
<evidence type="ECO:0000256" key="2">
    <source>
        <dbReference type="ARBA" id="ARBA00009077"/>
    </source>
</evidence>
<accession>A0A5C8K822</accession>
<feature type="compositionally biased region" description="Polar residues" evidence="6">
    <location>
        <begin position="351"/>
        <end position="373"/>
    </location>
</feature>
<dbReference type="OrthoDB" id="9803729at2"/>
<dbReference type="InterPro" id="IPR015422">
    <property type="entry name" value="PyrdxlP-dep_Trfase_small"/>
</dbReference>
<protein>
    <recommendedName>
        <fullName evidence="9">Aminotransferase class V-fold PLP-dependent enzyme</fullName>
    </recommendedName>
</protein>
<name>A0A5C8K822_9BACT</name>
<dbReference type="InterPro" id="IPR006235">
    <property type="entry name" value="OAc-hSer/O-AcSer_sulfhydrylase"/>
</dbReference>
<dbReference type="Pfam" id="PF01053">
    <property type="entry name" value="Cys_Met_Meta_PP"/>
    <property type="match status" value="1"/>
</dbReference>
<dbReference type="Gene3D" id="3.40.640.10">
    <property type="entry name" value="Type I PLP-dependent aspartate aminotransferase-like (Major domain)"/>
    <property type="match status" value="1"/>
</dbReference>
<evidence type="ECO:0000313" key="8">
    <source>
        <dbReference type="Proteomes" id="UP000321926"/>
    </source>
</evidence>
<reference evidence="7 8" key="1">
    <citation type="submission" date="2019-08" db="EMBL/GenBank/DDBJ databases">
        <authorList>
            <person name="Shi S."/>
        </authorList>
    </citation>
    <scope>NUCLEOTIDE SEQUENCE [LARGE SCALE GENOMIC DNA]</scope>
    <source>
        <strain evidence="7 8">GY10130</strain>
    </source>
</reference>
<gene>
    <name evidence="7" type="ORF">FVR03_06620</name>
</gene>
<dbReference type="GO" id="GO:0030170">
    <property type="term" value="F:pyridoxal phosphate binding"/>
    <property type="evidence" value="ECO:0007669"/>
    <property type="project" value="InterPro"/>
</dbReference>
<dbReference type="GO" id="GO:0003961">
    <property type="term" value="F:O-acetylhomoserine aminocarboxypropyltransferase activity"/>
    <property type="evidence" value="ECO:0007669"/>
    <property type="project" value="TreeGrafter"/>
</dbReference>
<evidence type="ECO:0000256" key="1">
    <source>
        <dbReference type="ARBA" id="ARBA00001933"/>
    </source>
</evidence>
<dbReference type="GO" id="GO:0006535">
    <property type="term" value="P:cysteine biosynthetic process from serine"/>
    <property type="evidence" value="ECO:0007669"/>
    <property type="project" value="TreeGrafter"/>
</dbReference>
<feature type="region of interest" description="Disordered" evidence="6">
    <location>
        <begin position="351"/>
        <end position="385"/>
    </location>
</feature>
<dbReference type="GO" id="GO:0005737">
    <property type="term" value="C:cytoplasm"/>
    <property type="evidence" value="ECO:0007669"/>
    <property type="project" value="TreeGrafter"/>
</dbReference>
<dbReference type="Proteomes" id="UP000321926">
    <property type="component" value="Unassembled WGS sequence"/>
</dbReference>
<dbReference type="PANTHER" id="PTHR43797:SF2">
    <property type="entry name" value="HOMOCYSTEINE_CYSTEINE SYNTHASE"/>
    <property type="match status" value="1"/>
</dbReference>
<dbReference type="SUPFAM" id="SSF53383">
    <property type="entry name" value="PLP-dependent transferases"/>
    <property type="match status" value="1"/>
</dbReference>
<evidence type="ECO:0000313" key="7">
    <source>
        <dbReference type="EMBL" id="TXK49236.1"/>
    </source>
</evidence>
<dbReference type="InterPro" id="IPR000277">
    <property type="entry name" value="Cys/Met-Metab_PyrdxlP-dep_enz"/>
</dbReference>
<sequence>MHTFNIQFDSKSYFYQKALANQVTTQGTLAVAQNFDLQELNRQFYWNAKGSPIFFADRLAQARYKLFQTLVKKGQNILSLNADSEKWTEFSRYTKRGFEIRQFKPGYATSYTELVDEQTSLIYLATIGDDLSVPDFQKVIRFAHDRGIVVVVDNTAGAEGILFDPITWGADFVLSNLLHWHPDIKLQGHVVVRSSSLVVGQPWAKRSPYSAENKEEGKIIPLPTSSFWRENPNEVDRIKGKLSATLQLAKWLVASPHTAAVVYPGLAAHPDHFNALKFFRNGYGNQLFWEVKGDKPAFSLLQKQFLGEPVPGVKITPVSGKTVFKIEVRESNLKTITDALQRAFTNLDSISAQQRQPEDGQQATDVQLHSPESQEAMASVEAPGI</sequence>
<keyword evidence="8" id="KW-1185">Reference proteome</keyword>
<evidence type="ECO:0000256" key="4">
    <source>
        <dbReference type="ARBA" id="ARBA00022898"/>
    </source>
</evidence>
<organism evidence="7 8">
    <name type="scientific">Pontibacter qinzhouensis</name>
    <dbReference type="NCBI Taxonomy" id="2603253"/>
    <lineage>
        <taxon>Bacteria</taxon>
        <taxon>Pseudomonadati</taxon>
        <taxon>Bacteroidota</taxon>
        <taxon>Cytophagia</taxon>
        <taxon>Cytophagales</taxon>
        <taxon>Hymenobacteraceae</taxon>
        <taxon>Pontibacter</taxon>
    </lineage>
</organism>
<evidence type="ECO:0008006" key="9">
    <source>
        <dbReference type="Google" id="ProtNLM"/>
    </source>
</evidence>
<evidence type="ECO:0000256" key="6">
    <source>
        <dbReference type="SAM" id="MobiDB-lite"/>
    </source>
</evidence>
<dbReference type="InterPro" id="IPR015424">
    <property type="entry name" value="PyrdxlP-dep_Trfase"/>
</dbReference>
<comment type="cofactor">
    <cofactor evidence="1 5">
        <name>pyridoxal 5'-phosphate</name>
        <dbReference type="ChEBI" id="CHEBI:597326"/>
    </cofactor>
</comment>
<dbReference type="RefSeq" id="WP_147920950.1">
    <property type="nucleotide sequence ID" value="NZ_VRTY01000018.1"/>
</dbReference>
<keyword evidence="4 5" id="KW-0663">Pyridoxal phosphate</keyword>
<dbReference type="GO" id="GO:0071269">
    <property type="term" value="P:L-homocysteine biosynthetic process"/>
    <property type="evidence" value="ECO:0007669"/>
    <property type="project" value="TreeGrafter"/>
</dbReference>
<dbReference type="AlphaFoldDB" id="A0A5C8K822"/>
<dbReference type="PANTHER" id="PTHR43797">
    <property type="entry name" value="HOMOCYSTEINE/CYSTEINE SYNTHASE"/>
    <property type="match status" value="1"/>
</dbReference>
<proteinExistence type="inferred from homology"/>
<evidence type="ECO:0000256" key="5">
    <source>
        <dbReference type="RuleBase" id="RU362118"/>
    </source>
</evidence>
<comment type="similarity">
    <text evidence="2 5">Belongs to the trans-sulfuration enzymes family.</text>
</comment>
<dbReference type="InterPro" id="IPR015421">
    <property type="entry name" value="PyrdxlP-dep_Trfase_major"/>
</dbReference>
<comment type="caution">
    <text evidence="7">The sequence shown here is derived from an EMBL/GenBank/DDBJ whole genome shotgun (WGS) entry which is preliminary data.</text>
</comment>
<dbReference type="EMBL" id="VRTY01000018">
    <property type="protein sequence ID" value="TXK49236.1"/>
    <property type="molecule type" value="Genomic_DNA"/>
</dbReference>
<dbReference type="GO" id="GO:0004124">
    <property type="term" value="F:cysteine synthase activity"/>
    <property type="evidence" value="ECO:0007669"/>
    <property type="project" value="TreeGrafter"/>
</dbReference>